<dbReference type="AlphaFoldDB" id="A0A0A9G3U4"/>
<evidence type="ECO:0000313" key="2">
    <source>
        <dbReference type="EMBL" id="JAE19162.1"/>
    </source>
</evidence>
<evidence type="ECO:0000256" key="1">
    <source>
        <dbReference type="SAM" id="MobiDB-lite"/>
    </source>
</evidence>
<feature type="region of interest" description="Disordered" evidence="1">
    <location>
        <begin position="1"/>
        <end position="32"/>
    </location>
</feature>
<accession>A0A0A9G3U4</accession>
<reference evidence="2" key="1">
    <citation type="submission" date="2014-09" db="EMBL/GenBank/DDBJ databases">
        <authorList>
            <person name="Magalhaes I.L.F."/>
            <person name="Oliveira U."/>
            <person name="Santos F.R."/>
            <person name="Vidigal T.H.D.A."/>
            <person name="Brescovit A.D."/>
            <person name="Santos A.J."/>
        </authorList>
    </citation>
    <scope>NUCLEOTIDE SEQUENCE</scope>
    <source>
        <tissue evidence="2">Shoot tissue taken approximately 20 cm above the soil surface</tissue>
    </source>
</reference>
<proteinExistence type="predicted"/>
<dbReference type="EMBL" id="GBRH01178734">
    <property type="protein sequence ID" value="JAE19162.1"/>
    <property type="molecule type" value="Transcribed_RNA"/>
</dbReference>
<protein>
    <submittedName>
        <fullName evidence="2">Uncharacterized protein</fullName>
    </submittedName>
</protein>
<name>A0A0A9G3U4_ARUDO</name>
<organism evidence="2">
    <name type="scientific">Arundo donax</name>
    <name type="common">Giant reed</name>
    <name type="synonym">Donax arundinaceus</name>
    <dbReference type="NCBI Taxonomy" id="35708"/>
    <lineage>
        <taxon>Eukaryota</taxon>
        <taxon>Viridiplantae</taxon>
        <taxon>Streptophyta</taxon>
        <taxon>Embryophyta</taxon>
        <taxon>Tracheophyta</taxon>
        <taxon>Spermatophyta</taxon>
        <taxon>Magnoliopsida</taxon>
        <taxon>Liliopsida</taxon>
        <taxon>Poales</taxon>
        <taxon>Poaceae</taxon>
        <taxon>PACMAD clade</taxon>
        <taxon>Arundinoideae</taxon>
        <taxon>Arundineae</taxon>
        <taxon>Arundo</taxon>
    </lineage>
</organism>
<reference evidence="2" key="2">
    <citation type="journal article" date="2015" name="Data Brief">
        <title>Shoot transcriptome of the giant reed, Arundo donax.</title>
        <authorList>
            <person name="Barrero R.A."/>
            <person name="Guerrero F.D."/>
            <person name="Moolhuijzen P."/>
            <person name="Goolsby J.A."/>
            <person name="Tidwell J."/>
            <person name="Bellgard S.E."/>
            <person name="Bellgard M.I."/>
        </authorList>
    </citation>
    <scope>NUCLEOTIDE SEQUENCE</scope>
    <source>
        <tissue evidence="2">Shoot tissue taken approximately 20 cm above the soil surface</tissue>
    </source>
</reference>
<sequence length="32" mass="3479">MYHNNIAAKQSEGHEHGKGTKLAGEVKNTAKE</sequence>